<dbReference type="AlphaFoldDB" id="A0A1G8Z0S6"/>
<dbReference type="PANTHER" id="PTHR33990">
    <property type="entry name" value="PROTEIN YJDN-RELATED"/>
    <property type="match status" value="1"/>
</dbReference>
<name>A0A1G8Z0S6_9STAP</name>
<evidence type="ECO:0000313" key="2">
    <source>
        <dbReference type="EMBL" id="SDK07915.1"/>
    </source>
</evidence>
<dbReference type="RefSeq" id="WP_092596733.1">
    <property type="nucleotide sequence ID" value="NZ_FNFI01000004.1"/>
</dbReference>
<dbReference type="Gene3D" id="3.10.180.10">
    <property type="entry name" value="2,3-Dihydroxybiphenyl 1,2-Dioxygenase, domain 1"/>
    <property type="match status" value="1"/>
</dbReference>
<dbReference type="Pfam" id="PF00903">
    <property type="entry name" value="Glyoxalase"/>
    <property type="match status" value="1"/>
</dbReference>
<sequence>MVEAIQYFNFPNANEALDFYEENFDAVITSKVLASDPMFEDGLEEMGMSQEDAESFVMNAEFEVLGQKFMVSTTWEKKEIDNSGANVTFVFNTSNQEDYDTVKQFYRKAIEAGCVADMEEGPTEWTEYFASFKDPFGVSWMISGE</sequence>
<reference evidence="3" key="1">
    <citation type="submission" date="2016-10" db="EMBL/GenBank/DDBJ databases">
        <authorList>
            <person name="Varghese N."/>
            <person name="Submissions S."/>
        </authorList>
    </citation>
    <scope>NUCLEOTIDE SEQUENCE [LARGE SCALE GENOMIC DNA]</scope>
    <source>
        <strain evidence="3">CGMCC 1.8911</strain>
    </source>
</reference>
<organism evidence="2 3">
    <name type="scientific">Jeotgalicoccus aerolatus</name>
    <dbReference type="NCBI Taxonomy" id="709510"/>
    <lineage>
        <taxon>Bacteria</taxon>
        <taxon>Bacillati</taxon>
        <taxon>Bacillota</taxon>
        <taxon>Bacilli</taxon>
        <taxon>Bacillales</taxon>
        <taxon>Staphylococcaceae</taxon>
        <taxon>Jeotgalicoccus</taxon>
    </lineage>
</organism>
<dbReference type="OrthoDB" id="9795306at2"/>
<dbReference type="Proteomes" id="UP000242700">
    <property type="component" value="Unassembled WGS sequence"/>
</dbReference>
<gene>
    <name evidence="2" type="ORF">SAMN05216187_104245</name>
</gene>
<dbReference type="STRING" id="586411.SAMN05216187_104245"/>
<dbReference type="InterPro" id="IPR029068">
    <property type="entry name" value="Glyas_Bleomycin-R_OHBP_Dase"/>
</dbReference>
<evidence type="ECO:0000259" key="1">
    <source>
        <dbReference type="Pfam" id="PF00903"/>
    </source>
</evidence>
<protein>
    <submittedName>
        <fullName evidence="2">PhnB protein</fullName>
    </submittedName>
</protein>
<accession>A0A1G8Z0S6</accession>
<dbReference type="SUPFAM" id="SSF54593">
    <property type="entry name" value="Glyoxalase/Bleomycin resistance protein/Dihydroxybiphenyl dioxygenase"/>
    <property type="match status" value="1"/>
</dbReference>
<feature type="domain" description="Glyoxalase/fosfomycin resistance/dioxygenase" evidence="1">
    <location>
        <begin position="11"/>
        <end position="142"/>
    </location>
</feature>
<dbReference type="EMBL" id="FNFI01000004">
    <property type="protein sequence ID" value="SDK07915.1"/>
    <property type="molecule type" value="Genomic_DNA"/>
</dbReference>
<evidence type="ECO:0000313" key="3">
    <source>
        <dbReference type="Proteomes" id="UP000242700"/>
    </source>
</evidence>
<dbReference type="InterPro" id="IPR004360">
    <property type="entry name" value="Glyas_Fos-R_dOase_dom"/>
</dbReference>
<proteinExistence type="predicted"/>
<dbReference type="PANTHER" id="PTHR33990:SF5">
    <property type="entry name" value="PHNB-LIKE DOMAIN-CONTAINING PROTEIN"/>
    <property type="match status" value="1"/>
</dbReference>